<dbReference type="InterPro" id="IPR058921">
    <property type="entry name" value="PAP/OAS1-rel"/>
</dbReference>
<feature type="region of interest" description="Disordered" evidence="1">
    <location>
        <begin position="1"/>
        <end position="20"/>
    </location>
</feature>
<dbReference type="EMBL" id="OZ034820">
    <property type="protein sequence ID" value="CAL1398641.1"/>
    <property type="molecule type" value="Genomic_DNA"/>
</dbReference>
<feature type="region of interest" description="Disordered" evidence="1">
    <location>
        <begin position="691"/>
        <end position="716"/>
    </location>
</feature>
<evidence type="ECO:0008006" key="6">
    <source>
        <dbReference type="Google" id="ProtNLM"/>
    </source>
</evidence>
<sequence length="1137" mass="125562">MGEHETPQSQPPSGLLPNGLLPNEAASVMRVLDSARWSKAEERTAELIECIKPNEPSENQRNAVASYVQRLIMKCFPCQVFTFGSVPLKTYLPDGDIDLTAFSKNQDLKDTWAHQVCDMLENEEKNENAEFQVKQVQYIQAEVKIIKCRVENIAVDISFNQLGGLCTLCFLEEVDHMIKNDHLFKRSIILIKAWCYYESRILGAHHGLISTYALETLVLYIFHVFNKSFAGPLEVLYRFLEFFSKFDWDNFCVSLWGPVPIGSLPNVTAEPPRKDGGKLLLAKSFLDACGSVYAVFPNGQESNGQPFISKHFNVIDPLRANNNLGRSVNKGNFFRIRSAFAFGAKKLARLLECDSENIHFEVNQFFQNTWERHGTGHRPDAPLNGFWQLRPSNNDNLLGSENVNLQNIASVKSGSHEGQNNALNGPCIVPSQHGNHALESTSWSSDVATVSQSKSQKMNVKISLRTSDQARREISTNQFVHAEKNLSSSKPDSLVGDLQGRYLYARTHSSPELTDTCNKVSSQARHAKVPESAKGQTTAARSDIIKRQETEPENYFPHGLVSSPLTRHIPTVGLTSSPEGSVEHLNENFGTVELNPEEADNEFWREHERVSVGGLELDNGNFEMETSDDKQQSTSVRYNIGSSGTGGSGNSSRVQPKFTRGSLHSNQGERGEHFLYTENKGDGVLFDERLTNSSSFPTIPSNSVRSTASSESSWDGSSVKSVEDLWKTSTTVTSVVHVKGKGINEGSSSQVDDDSKEWSSQLSTSPEIVERGLGPPATGVSRHLVPGFELAQTSGSDPVVPIPPVLLAHGARFYPTGPPVPFVAMFPIYNFPAAETGTSEASTSQIGSEEGMNNNDRFQNGDLLEGHHDQSEVPSPSSTSMSVAASLEAFEHKYDILNSDFASHWQNLQYGRFCQNSQLPSPVVYPPVAVPPVHLQGRIPWDGPGRPVSPNMKLLSQLMGYGPRILPVAPMQAVSGRPSGVYQHYVDEVPRYRGGTGTYLPDPKVAGRDRHTTNSSRKANYNNYDRSEHHGDYREGHWYNSKSRAPGRSHSRNQADKSSSSRLDILAGTGGSSRSERTWVSHRHDNPTPADQIEFGSLGPMGFAELSHLNEDQRLHGSAVAQLSSPDQPSSPHHLQR</sequence>
<feature type="compositionally biased region" description="Basic and acidic residues" evidence="1">
    <location>
        <begin position="1025"/>
        <end position="1037"/>
    </location>
</feature>
<dbReference type="InterPro" id="IPR054708">
    <property type="entry name" value="MTPAP-like_central"/>
</dbReference>
<feature type="compositionally biased region" description="Polar residues" evidence="1">
    <location>
        <begin position="1013"/>
        <end position="1024"/>
    </location>
</feature>
<feature type="region of interest" description="Disordered" evidence="1">
    <location>
        <begin position="992"/>
        <end position="1092"/>
    </location>
</feature>
<dbReference type="SUPFAM" id="SSF81301">
    <property type="entry name" value="Nucleotidyltransferase"/>
    <property type="match status" value="1"/>
</dbReference>
<gene>
    <name evidence="4" type="ORF">LTRI10_LOCUS38863</name>
</gene>
<accession>A0AAV2FJZ8</accession>
<dbReference type="PANTHER" id="PTHR45979:SF30">
    <property type="entry name" value="NUCLEOTIDYLTRANSFERASE"/>
    <property type="match status" value="1"/>
</dbReference>
<name>A0AAV2FJZ8_9ROSI</name>
<evidence type="ECO:0000256" key="1">
    <source>
        <dbReference type="SAM" id="MobiDB-lite"/>
    </source>
</evidence>
<proteinExistence type="predicted"/>
<dbReference type="PANTHER" id="PTHR45979">
    <property type="entry name" value="PAP/OAS1 SUBSTRATE-BINDING DOMAIN SUPERFAMILY"/>
    <property type="match status" value="1"/>
</dbReference>
<dbReference type="Pfam" id="PF22600">
    <property type="entry name" value="MTPAP-like_central"/>
    <property type="match status" value="1"/>
</dbReference>
<feature type="compositionally biased region" description="Basic and acidic residues" evidence="1">
    <location>
        <begin position="1074"/>
        <end position="1086"/>
    </location>
</feature>
<dbReference type="FunFam" id="1.10.1410.10:FF:000013">
    <property type="entry name" value="PAP/OAS1 substrate-binding domain superfamily"/>
    <property type="match status" value="1"/>
</dbReference>
<feature type="compositionally biased region" description="Polar residues" evidence="1">
    <location>
        <begin position="839"/>
        <end position="858"/>
    </location>
</feature>
<dbReference type="Gene3D" id="1.10.1410.10">
    <property type="match status" value="1"/>
</dbReference>
<feature type="domain" description="PAP/OAS1 substrate-binding-related" evidence="3">
    <location>
        <begin position="178"/>
        <end position="370"/>
    </location>
</feature>
<feature type="compositionally biased region" description="Low complexity" evidence="1">
    <location>
        <begin position="11"/>
        <end position="20"/>
    </location>
</feature>
<dbReference type="Gene3D" id="3.30.460.10">
    <property type="entry name" value="Beta Polymerase, domain 2"/>
    <property type="match status" value="1"/>
</dbReference>
<dbReference type="SUPFAM" id="SSF81631">
    <property type="entry name" value="PAP/OAS1 substrate-binding domain"/>
    <property type="match status" value="1"/>
</dbReference>
<keyword evidence="5" id="KW-1185">Reference proteome</keyword>
<evidence type="ECO:0000259" key="2">
    <source>
        <dbReference type="Pfam" id="PF22600"/>
    </source>
</evidence>
<organism evidence="4 5">
    <name type="scientific">Linum trigynum</name>
    <dbReference type="NCBI Taxonomy" id="586398"/>
    <lineage>
        <taxon>Eukaryota</taxon>
        <taxon>Viridiplantae</taxon>
        <taxon>Streptophyta</taxon>
        <taxon>Embryophyta</taxon>
        <taxon>Tracheophyta</taxon>
        <taxon>Spermatophyta</taxon>
        <taxon>Magnoliopsida</taxon>
        <taxon>eudicotyledons</taxon>
        <taxon>Gunneridae</taxon>
        <taxon>Pentapetalae</taxon>
        <taxon>rosids</taxon>
        <taxon>fabids</taxon>
        <taxon>Malpighiales</taxon>
        <taxon>Linaceae</taxon>
        <taxon>Linum</taxon>
    </lineage>
</organism>
<dbReference type="InterPro" id="IPR043519">
    <property type="entry name" value="NT_sf"/>
</dbReference>
<evidence type="ECO:0000313" key="5">
    <source>
        <dbReference type="Proteomes" id="UP001497516"/>
    </source>
</evidence>
<evidence type="ECO:0000259" key="3">
    <source>
        <dbReference type="Pfam" id="PF26180"/>
    </source>
</evidence>
<dbReference type="Pfam" id="PF26180">
    <property type="entry name" value="PAP-OAS1"/>
    <property type="match status" value="1"/>
</dbReference>
<feature type="region of interest" description="Disordered" evidence="1">
    <location>
        <begin position="1114"/>
        <end position="1137"/>
    </location>
</feature>
<evidence type="ECO:0000313" key="4">
    <source>
        <dbReference type="EMBL" id="CAL1398641.1"/>
    </source>
</evidence>
<feature type="region of interest" description="Disordered" evidence="1">
    <location>
        <begin position="839"/>
        <end position="879"/>
    </location>
</feature>
<feature type="domain" description="Poly(A) RNA polymerase mitochondrial-like central palm" evidence="2">
    <location>
        <begin position="44"/>
        <end position="165"/>
    </location>
</feature>
<feature type="compositionally biased region" description="Polar residues" evidence="1">
    <location>
        <begin position="1121"/>
        <end position="1137"/>
    </location>
</feature>
<dbReference type="Proteomes" id="UP001497516">
    <property type="component" value="Chromosome 7"/>
</dbReference>
<reference evidence="4 5" key="1">
    <citation type="submission" date="2024-04" db="EMBL/GenBank/DDBJ databases">
        <authorList>
            <person name="Fracassetti M."/>
        </authorList>
    </citation>
    <scope>NUCLEOTIDE SEQUENCE [LARGE SCALE GENOMIC DNA]</scope>
</reference>
<dbReference type="FunFam" id="3.30.460.10:FF:000046">
    <property type="entry name" value="PAP/OAS1 substrate-binding domain superfamily"/>
    <property type="match status" value="1"/>
</dbReference>
<protein>
    <recommendedName>
        <fullName evidence="6">Polymerase nucleotidyl transferase domain-containing protein</fullName>
    </recommendedName>
</protein>
<feature type="region of interest" description="Disordered" evidence="1">
    <location>
        <begin position="623"/>
        <end position="669"/>
    </location>
</feature>
<dbReference type="CDD" id="cd05402">
    <property type="entry name" value="NT_PAP_TUTase"/>
    <property type="match status" value="1"/>
</dbReference>
<dbReference type="InterPro" id="IPR058920">
    <property type="entry name" value="PAP-OAS1-bd-rel"/>
</dbReference>
<dbReference type="AlphaFoldDB" id="A0AAV2FJZ8"/>